<dbReference type="OrthoDB" id="9151145at2"/>
<dbReference type="GO" id="GO:0043814">
    <property type="term" value="F:phospholactate guanylyltransferase activity"/>
    <property type="evidence" value="ECO:0007669"/>
    <property type="project" value="InterPro"/>
</dbReference>
<dbReference type="EMBL" id="PGTZ01000006">
    <property type="protein sequence ID" value="PJI94464.1"/>
    <property type="molecule type" value="Genomic_DNA"/>
</dbReference>
<dbReference type="HAMAP" id="MF_02114">
    <property type="entry name" value="CofC"/>
    <property type="match status" value="1"/>
</dbReference>
<feature type="binding site" evidence="5">
    <location>
        <position position="165"/>
    </location>
    <ligand>
        <name>phosphoenolpyruvate</name>
        <dbReference type="ChEBI" id="CHEBI:58702"/>
    </ligand>
</feature>
<dbReference type="InterPro" id="IPR025877">
    <property type="entry name" value="MobA-like_NTP_Trfase"/>
</dbReference>
<dbReference type="GO" id="GO:0005525">
    <property type="term" value="F:GTP binding"/>
    <property type="evidence" value="ECO:0007669"/>
    <property type="project" value="UniProtKB-KW"/>
</dbReference>
<dbReference type="UniPathway" id="UPA00071"/>
<organism evidence="7 8">
    <name type="scientific">Luteimicrobium subarcticum</name>
    <dbReference type="NCBI Taxonomy" id="620910"/>
    <lineage>
        <taxon>Bacteria</taxon>
        <taxon>Bacillati</taxon>
        <taxon>Actinomycetota</taxon>
        <taxon>Actinomycetes</taxon>
        <taxon>Micrococcales</taxon>
        <taxon>Luteimicrobium</taxon>
    </lineage>
</organism>
<dbReference type="InterPro" id="IPR029044">
    <property type="entry name" value="Nucleotide-diphossugar_trans"/>
</dbReference>
<comment type="similarity">
    <text evidence="5">Belongs to the CofC family.</text>
</comment>
<evidence type="ECO:0000256" key="5">
    <source>
        <dbReference type="HAMAP-Rule" id="MF_02114"/>
    </source>
</evidence>
<comment type="function">
    <text evidence="5">Guanylyltransferase that catalyzes the activation of phosphoenolpyruvate (PEP) as enolpyruvoyl-2-diphospho-5'-guanosine, via the condensation of PEP with GTP. It is involved in the biosynthesis of coenzyme F420, a hydride carrier cofactor.</text>
</comment>
<comment type="caution">
    <text evidence="7">The sequence shown here is derived from an EMBL/GenBank/DDBJ whole genome shotgun (WGS) entry which is preliminary data.</text>
</comment>
<evidence type="ECO:0000256" key="3">
    <source>
        <dbReference type="ARBA" id="ARBA00022741"/>
    </source>
</evidence>
<evidence type="ECO:0000256" key="1">
    <source>
        <dbReference type="ARBA" id="ARBA00022679"/>
    </source>
</evidence>
<dbReference type="NCBIfam" id="TIGR03552">
    <property type="entry name" value="F420_cofC"/>
    <property type="match status" value="1"/>
</dbReference>
<dbReference type="RefSeq" id="WP_100348495.1">
    <property type="nucleotide sequence ID" value="NZ_PGTZ01000006.1"/>
</dbReference>
<dbReference type="PANTHER" id="PTHR40392:SF1">
    <property type="entry name" value="2-PHOSPHO-L-LACTATE GUANYLYLTRANSFERASE"/>
    <property type="match status" value="1"/>
</dbReference>
<keyword evidence="3 5" id="KW-0547">Nucleotide-binding</keyword>
<dbReference type="EC" id="2.7.7.105" evidence="5"/>
<dbReference type="InterPro" id="IPR002835">
    <property type="entry name" value="CofC"/>
</dbReference>
<reference evidence="7 8" key="1">
    <citation type="submission" date="2017-11" db="EMBL/GenBank/DDBJ databases">
        <title>Genomic Encyclopedia of Archaeal and Bacterial Type Strains, Phase II (KMG-II): From Individual Species to Whole Genera.</title>
        <authorList>
            <person name="Goeker M."/>
        </authorList>
    </citation>
    <scope>NUCLEOTIDE SEQUENCE [LARGE SCALE GENOMIC DNA]</scope>
    <source>
        <strain evidence="7 8">DSM 22413</strain>
    </source>
</reference>
<protein>
    <recommendedName>
        <fullName evidence="5">Phosphoenolpyruvate guanylyltransferase</fullName>
        <shortName evidence="5">PEP guanylyltransferase</shortName>
        <ecNumber evidence="5">2.7.7.105</ecNumber>
    </recommendedName>
</protein>
<evidence type="ECO:0000256" key="2">
    <source>
        <dbReference type="ARBA" id="ARBA00022695"/>
    </source>
</evidence>
<feature type="binding site" evidence="5">
    <location>
        <position position="146"/>
    </location>
    <ligand>
        <name>phosphoenolpyruvate</name>
        <dbReference type="ChEBI" id="CHEBI:58702"/>
    </ligand>
</feature>
<keyword evidence="8" id="KW-1185">Reference proteome</keyword>
<keyword evidence="4 5" id="KW-0342">GTP-binding</keyword>
<dbReference type="Pfam" id="PF12804">
    <property type="entry name" value="NTP_transf_3"/>
    <property type="match status" value="1"/>
</dbReference>
<keyword evidence="2 5" id="KW-0548">Nucleotidyltransferase</keyword>
<feature type="binding site" evidence="5">
    <location>
        <position position="162"/>
    </location>
    <ligand>
        <name>phosphoenolpyruvate</name>
        <dbReference type="ChEBI" id="CHEBI:58702"/>
    </ligand>
</feature>
<name>A0A2M8WU77_9MICO</name>
<dbReference type="Gene3D" id="3.90.550.10">
    <property type="entry name" value="Spore Coat Polysaccharide Biosynthesis Protein SpsA, Chain A"/>
    <property type="match status" value="1"/>
</dbReference>
<dbReference type="GO" id="GO:0052645">
    <property type="term" value="P:F420-0 metabolic process"/>
    <property type="evidence" value="ECO:0007669"/>
    <property type="project" value="UniProtKB-UniRule"/>
</dbReference>
<evidence type="ECO:0000259" key="6">
    <source>
        <dbReference type="Pfam" id="PF12804"/>
    </source>
</evidence>
<dbReference type="PANTHER" id="PTHR40392">
    <property type="entry name" value="2-PHOSPHO-L-LACTATE GUANYLYLTRANSFERASE"/>
    <property type="match status" value="1"/>
</dbReference>
<sequence>MDVRECASDGAGWVVVVPVKGGDGAKSRLRDLVPDPAERRRLADALAGDTLEAVRSARSVARVVVVTDGVDLTGTTGLDMVPDPGGGLVAAVRAGVRAGTAADGGVPVGVLLGDLPALRPSDLDDVLTAARDLDRSFVPDAAGTGTTLLAARAAGLLRPRFGPGSAAAHRAAGHVDLDRVPPSVRQDVDTPDDLAAAAVLGLGPRTRAFLASHAAPPP</sequence>
<comment type="pathway">
    <text evidence="5">Cofactor biosynthesis; coenzyme F420 biosynthesis.</text>
</comment>
<gene>
    <name evidence="5" type="primary">fbiD</name>
    <name evidence="7" type="ORF">CLV34_0300</name>
</gene>
<evidence type="ECO:0000313" key="7">
    <source>
        <dbReference type="EMBL" id="PJI94464.1"/>
    </source>
</evidence>
<keyword evidence="1 5" id="KW-0808">Transferase</keyword>
<dbReference type="SUPFAM" id="SSF53448">
    <property type="entry name" value="Nucleotide-diphospho-sugar transferases"/>
    <property type="match status" value="1"/>
</dbReference>
<feature type="domain" description="MobA-like NTP transferase" evidence="6">
    <location>
        <begin position="48"/>
        <end position="151"/>
    </location>
</feature>
<evidence type="ECO:0000256" key="4">
    <source>
        <dbReference type="ARBA" id="ARBA00023134"/>
    </source>
</evidence>
<comment type="catalytic activity">
    <reaction evidence="5">
        <text>phosphoenolpyruvate + GTP + H(+) = enolpyruvoyl-2-diphospho-5'-guanosine + diphosphate</text>
        <dbReference type="Rhea" id="RHEA:30519"/>
        <dbReference type="ChEBI" id="CHEBI:15378"/>
        <dbReference type="ChEBI" id="CHEBI:33019"/>
        <dbReference type="ChEBI" id="CHEBI:37565"/>
        <dbReference type="ChEBI" id="CHEBI:58702"/>
        <dbReference type="ChEBI" id="CHEBI:143701"/>
        <dbReference type="EC" id="2.7.7.105"/>
    </reaction>
</comment>
<dbReference type="Proteomes" id="UP000231586">
    <property type="component" value="Unassembled WGS sequence"/>
</dbReference>
<evidence type="ECO:0000313" key="8">
    <source>
        <dbReference type="Proteomes" id="UP000231586"/>
    </source>
</evidence>
<proteinExistence type="inferred from homology"/>
<accession>A0A2M8WU77</accession>
<dbReference type="AlphaFoldDB" id="A0A2M8WU77"/>